<dbReference type="Proteomes" id="UP000681720">
    <property type="component" value="Unassembled WGS sequence"/>
</dbReference>
<sequence length="44" mass="4822">MLLLLLEIDDDLTVYCVPAQVKFESTKSLIPLGSLASSEQPDDI</sequence>
<gene>
    <name evidence="1" type="ORF">GIL414_LOCUS64523</name>
</gene>
<proteinExistence type="predicted"/>
<dbReference type="EMBL" id="CAJOBJ010279075">
    <property type="protein sequence ID" value="CAF5141774.1"/>
    <property type="molecule type" value="Genomic_DNA"/>
</dbReference>
<evidence type="ECO:0000313" key="1">
    <source>
        <dbReference type="EMBL" id="CAF5141774.1"/>
    </source>
</evidence>
<comment type="caution">
    <text evidence="1">The sequence shown here is derived from an EMBL/GenBank/DDBJ whole genome shotgun (WGS) entry which is preliminary data.</text>
</comment>
<organism evidence="1 2">
    <name type="scientific">Rotaria magnacalcarata</name>
    <dbReference type="NCBI Taxonomy" id="392030"/>
    <lineage>
        <taxon>Eukaryota</taxon>
        <taxon>Metazoa</taxon>
        <taxon>Spiralia</taxon>
        <taxon>Gnathifera</taxon>
        <taxon>Rotifera</taxon>
        <taxon>Eurotatoria</taxon>
        <taxon>Bdelloidea</taxon>
        <taxon>Philodinida</taxon>
        <taxon>Philodinidae</taxon>
        <taxon>Rotaria</taxon>
    </lineage>
</organism>
<accession>A0A8S3FWT1</accession>
<protein>
    <submittedName>
        <fullName evidence="1">Uncharacterized protein</fullName>
    </submittedName>
</protein>
<reference evidence="1" key="1">
    <citation type="submission" date="2021-02" db="EMBL/GenBank/DDBJ databases">
        <authorList>
            <person name="Nowell W R."/>
        </authorList>
    </citation>
    <scope>NUCLEOTIDE SEQUENCE</scope>
</reference>
<dbReference type="AlphaFoldDB" id="A0A8S3FWT1"/>
<evidence type="ECO:0000313" key="2">
    <source>
        <dbReference type="Proteomes" id="UP000681720"/>
    </source>
</evidence>
<name>A0A8S3FWT1_9BILA</name>